<dbReference type="Proteomes" id="UP001179363">
    <property type="component" value="Unassembled WGS sequence"/>
</dbReference>
<dbReference type="RefSeq" id="WP_236134006.1">
    <property type="nucleotide sequence ID" value="NZ_JAKGTH010000008.1"/>
</dbReference>
<reference evidence="1" key="1">
    <citation type="submission" date="2022-01" db="EMBL/GenBank/DDBJ databases">
        <title>Gillisia lutea sp. nov., isolated from marine plastic residues from the Malvarosa beach (Valencia, Spain).</title>
        <authorList>
            <person name="Vidal-Verdu A."/>
            <person name="Molina-Menor E."/>
            <person name="Satari L."/>
            <person name="Pascual J."/>
            <person name="Pereto J."/>
            <person name="Porcar M."/>
        </authorList>
    </citation>
    <scope>NUCLEOTIDE SEQUENCE</scope>
    <source>
        <strain evidence="1">M10.2A</strain>
    </source>
</reference>
<evidence type="ECO:0000313" key="1">
    <source>
        <dbReference type="EMBL" id="MCF4101863.1"/>
    </source>
</evidence>
<sequence>MKPFYIFTLLLFTFFGSRSQVLPGFKISEDFEEQQMLIENLIPGTRILINTPIKGFEKDKELLLVFYALPNGNSIEQTIGKKIKEGDDWHFNIQHIGAQTRFLRNVLEDKTIVVAYMENSYKSWPAWKAKTPNYKKQVKKMVDDTKAIFQKWDPQIVLNGHSGGGRFIFSYLDAVDEIPSDVKRVAFLDSNYGYEDTAYGEKLTRWLKTSKGNYLCTLAYNDSIVIYNGKPIVSPTGGTWYRSKLLQKYLSRNFDFQEKKNDSLIWYTSPGNRIEVILKTNPDNKIFHTVQVERNGFIQSMLSGTKYEEKSYSYFGERAYAHLIANSVKLPIRRLNIPARITNAETGTSFMKRIESVPLEERENEIYKTIASGNIPDFLRNTITIEEDFIDAKDVVHKVSYEVMPDYLSVGSNTDFCRIPMNPHTAQKLANLFGASLITAKLSDHIYKMAPIKLSPFNYIPKGNENELVSKFMEHNAQIEKQFKETGAKRGKLVAGIKKDVILSNRLLNNPDKVVIYGWHKLDGCPIQPVYSGHVDWYVDYSHGIRFVNDQVLLDGKPALISEVLKDPILYKIFSDEVAPMEKNTY</sequence>
<protein>
    <recommendedName>
        <fullName evidence="3">Alpha/beta hydrolase</fullName>
    </recommendedName>
</protein>
<evidence type="ECO:0000313" key="2">
    <source>
        <dbReference type="Proteomes" id="UP001179363"/>
    </source>
</evidence>
<name>A0ABS9EGD9_9FLAO</name>
<organism evidence="1 2">
    <name type="scientific">Gillisia lutea</name>
    <dbReference type="NCBI Taxonomy" id="2909668"/>
    <lineage>
        <taxon>Bacteria</taxon>
        <taxon>Pseudomonadati</taxon>
        <taxon>Bacteroidota</taxon>
        <taxon>Flavobacteriia</taxon>
        <taxon>Flavobacteriales</taxon>
        <taxon>Flavobacteriaceae</taxon>
        <taxon>Gillisia</taxon>
    </lineage>
</organism>
<dbReference type="EMBL" id="JAKGTH010000008">
    <property type="protein sequence ID" value="MCF4101863.1"/>
    <property type="molecule type" value="Genomic_DNA"/>
</dbReference>
<accession>A0ABS9EGD9</accession>
<comment type="caution">
    <text evidence="1">The sequence shown here is derived from an EMBL/GenBank/DDBJ whole genome shotgun (WGS) entry which is preliminary data.</text>
</comment>
<proteinExistence type="predicted"/>
<keyword evidence="2" id="KW-1185">Reference proteome</keyword>
<gene>
    <name evidence="1" type="ORF">L1I30_09310</name>
</gene>
<evidence type="ECO:0008006" key="3">
    <source>
        <dbReference type="Google" id="ProtNLM"/>
    </source>
</evidence>